<keyword evidence="6" id="KW-1185">Reference proteome</keyword>
<dbReference type="AlphaFoldDB" id="A0A5A7SAC1"/>
<dbReference type="Pfam" id="PF01230">
    <property type="entry name" value="HIT"/>
    <property type="match status" value="1"/>
</dbReference>
<dbReference type="RefSeq" id="WP_149430491.1">
    <property type="nucleotide sequence ID" value="NZ_VLNY01000005.1"/>
</dbReference>
<dbReference type="GO" id="GO:0009150">
    <property type="term" value="P:purine ribonucleotide metabolic process"/>
    <property type="evidence" value="ECO:0007669"/>
    <property type="project" value="TreeGrafter"/>
</dbReference>
<dbReference type="InterPro" id="IPR019808">
    <property type="entry name" value="Histidine_triad_CS"/>
</dbReference>
<evidence type="ECO:0000256" key="1">
    <source>
        <dbReference type="PIRSR" id="PIRSR601310-1"/>
    </source>
</evidence>
<name>A0A5A7SAC1_9NOCA</name>
<dbReference type="PANTHER" id="PTHR47670">
    <property type="entry name" value="ADENYLYLSULFATASE HINT3"/>
    <property type="match status" value="1"/>
</dbReference>
<dbReference type="PANTHER" id="PTHR47670:SF1">
    <property type="entry name" value="ADENYLYLSULFATASE HINT3"/>
    <property type="match status" value="1"/>
</dbReference>
<dbReference type="InterPro" id="IPR036265">
    <property type="entry name" value="HIT-like_sf"/>
</dbReference>
<protein>
    <submittedName>
        <fullName evidence="5">HIT family protein</fullName>
    </submittedName>
</protein>
<dbReference type="Proteomes" id="UP000322244">
    <property type="component" value="Unassembled WGS sequence"/>
</dbReference>
<evidence type="ECO:0000256" key="2">
    <source>
        <dbReference type="PIRSR" id="PIRSR601310-3"/>
    </source>
</evidence>
<gene>
    <name evidence="5" type="ORF">FOY51_12020</name>
</gene>
<proteinExistence type="predicted"/>
<dbReference type="GO" id="GO:0006790">
    <property type="term" value="P:sulfur compound metabolic process"/>
    <property type="evidence" value="ECO:0007669"/>
    <property type="project" value="TreeGrafter"/>
</dbReference>
<feature type="active site" description="Tele-AMP-histidine intermediate" evidence="1">
    <location>
        <position position="100"/>
    </location>
</feature>
<evidence type="ECO:0000313" key="5">
    <source>
        <dbReference type="EMBL" id="KAA0022434.1"/>
    </source>
</evidence>
<dbReference type="CDD" id="cd01277">
    <property type="entry name" value="HINT_subgroup"/>
    <property type="match status" value="1"/>
</dbReference>
<comment type="caution">
    <text evidence="5">The sequence shown here is derived from an EMBL/GenBank/DDBJ whole genome shotgun (WGS) entry which is preliminary data.</text>
</comment>
<feature type="domain" description="HIT" evidence="4">
    <location>
        <begin position="5"/>
        <end position="113"/>
    </location>
</feature>
<dbReference type="EMBL" id="VLNY01000005">
    <property type="protein sequence ID" value="KAA0022434.1"/>
    <property type="molecule type" value="Genomic_DNA"/>
</dbReference>
<evidence type="ECO:0000256" key="3">
    <source>
        <dbReference type="PROSITE-ProRule" id="PRU00464"/>
    </source>
</evidence>
<reference evidence="5 6" key="1">
    <citation type="submission" date="2019-07" db="EMBL/GenBank/DDBJ databases">
        <title>Rhodococcus cavernicolus sp. nov., isolated from a cave.</title>
        <authorList>
            <person name="Lee S.D."/>
        </authorList>
    </citation>
    <scope>NUCLEOTIDE SEQUENCE [LARGE SCALE GENOMIC DNA]</scope>
    <source>
        <strain evidence="5 6">C1-24</strain>
    </source>
</reference>
<organism evidence="5 6">
    <name type="scientific">Antrihabitans cavernicola</name>
    <dbReference type="NCBI Taxonomy" id="2495913"/>
    <lineage>
        <taxon>Bacteria</taxon>
        <taxon>Bacillati</taxon>
        <taxon>Actinomycetota</taxon>
        <taxon>Actinomycetes</taxon>
        <taxon>Mycobacteriales</taxon>
        <taxon>Nocardiaceae</taxon>
        <taxon>Antrihabitans</taxon>
    </lineage>
</organism>
<dbReference type="InterPro" id="IPR039384">
    <property type="entry name" value="HINT"/>
</dbReference>
<dbReference type="SUPFAM" id="SSF54197">
    <property type="entry name" value="HIT-like"/>
    <property type="match status" value="1"/>
</dbReference>
<evidence type="ECO:0000259" key="4">
    <source>
        <dbReference type="PROSITE" id="PS51084"/>
    </source>
</evidence>
<sequence length="145" mass="15852">MTSCIFCSIVAGDAPSTRVYEDDDILAFLDVRPILRGHTLVIPKTHAAQLDELDPELGARMFRVGHRLANAVRHSELAADGANLLVNDGKSAFQTVAHTHLHVLPRHNSDKLRFARGLILRPNKDPEGAAAAIRSALQRTESTDD</sequence>
<dbReference type="GO" id="GO:0047627">
    <property type="term" value="F:adenylylsulfatase activity"/>
    <property type="evidence" value="ECO:0007669"/>
    <property type="project" value="TreeGrafter"/>
</dbReference>
<feature type="short sequence motif" description="Histidine triad motif" evidence="2 3">
    <location>
        <begin position="98"/>
        <end position="102"/>
    </location>
</feature>
<dbReference type="PROSITE" id="PS00892">
    <property type="entry name" value="HIT_1"/>
    <property type="match status" value="1"/>
</dbReference>
<evidence type="ECO:0000313" key="6">
    <source>
        <dbReference type="Proteomes" id="UP000322244"/>
    </source>
</evidence>
<dbReference type="PROSITE" id="PS51084">
    <property type="entry name" value="HIT_2"/>
    <property type="match status" value="1"/>
</dbReference>
<dbReference type="PRINTS" id="PR00332">
    <property type="entry name" value="HISTRIAD"/>
</dbReference>
<dbReference type="Gene3D" id="3.30.428.10">
    <property type="entry name" value="HIT-like"/>
    <property type="match status" value="1"/>
</dbReference>
<accession>A0A5A7SAC1</accession>
<dbReference type="OrthoDB" id="9784774at2"/>
<dbReference type="InterPro" id="IPR011146">
    <property type="entry name" value="HIT-like"/>
</dbReference>
<dbReference type="InterPro" id="IPR001310">
    <property type="entry name" value="Histidine_triad_HIT"/>
</dbReference>